<dbReference type="AlphaFoldDB" id="A0A9D1DZ92"/>
<organism evidence="1 2">
    <name type="scientific">Candidatus Faecivivens stercoravium</name>
    <dbReference type="NCBI Taxonomy" id="2840803"/>
    <lineage>
        <taxon>Bacteria</taxon>
        <taxon>Bacillati</taxon>
        <taxon>Bacillota</taxon>
        <taxon>Clostridia</taxon>
        <taxon>Eubacteriales</taxon>
        <taxon>Oscillospiraceae</taxon>
        <taxon>Oscillospiraceae incertae sedis</taxon>
        <taxon>Candidatus Faecivivens</taxon>
    </lineage>
</organism>
<dbReference type="InterPro" id="IPR001398">
    <property type="entry name" value="Macrophage_inhib_fac"/>
</dbReference>
<dbReference type="InterPro" id="IPR014347">
    <property type="entry name" value="Tautomerase/MIF_sf"/>
</dbReference>
<name>A0A9D1DZ92_9FIRM</name>
<reference evidence="1" key="2">
    <citation type="journal article" date="2021" name="PeerJ">
        <title>Extensive microbial diversity within the chicken gut microbiome revealed by metagenomics and culture.</title>
        <authorList>
            <person name="Gilroy R."/>
            <person name="Ravi A."/>
            <person name="Getino M."/>
            <person name="Pursley I."/>
            <person name="Horton D.L."/>
            <person name="Alikhan N.F."/>
            <person name="Baker D."/>
            <person name="Gharbi K."/>
            <person name="Hall N."/>
            <person name="Watson M."/>
            <person name="Adriaenssens E.M."/>
            <person name="Foster-Nyarko E."/>
            <person name="Jarju S."/>
            <person name="Secka A."/>
            <person name="Antonio M."/>
            <person name="Oren A."/>
            <person name="Chaudhuri R.R."/>
            <person name="La Ragione R."/>
            <person name="Hildebrand F."/>
            <person name="Pallen M.J."/>
        </authorList>
    </citation>
    <scope>NUCLEOTIDE SEQUENCE</scope>
    <source>
        <strain evidence="1">CHK189-12415</strain>
    </source>
</reference>
<comment type="caution">
    <text evidence="1">The sequence shown here is derived from an EMBL/GenBank/DDBJ whole genome shotgun (WGS) entry which is preliminary data.</text>
</comment>
<evidence type="ECO:0000313" key="1">
    <source>
        <dbReference type="EMBL" id="HIR61683.1"/>
    </source>
</evidence>
<dbReference type="Pfam" id="PF01187">
    <property type="entry name" value="MIF"/>
    <property type="match status" value="1"/>
</dbReference>
<evidence type="ECO:0000313" key="2">
    <source>
        <dbReference type="Proteomes" id="UP000824241"/>
    </source>
</evidence>
<accession>A0A9D1DZ92</accession>
<sequence>MPMVGVITNVSISGSARAELARGLGEAVQLIPGKSESQLMIKIEGESAIYFKGRDDLPAAYVWTDVSGHADGAAYKAFGAAVTRLLGKVLAIPGGNVYLTVREIPVWVVNGE</sequence>
<dbReference type="SUPFAM" id="SSF55331">
    <property type="entry name" value="Tautomerase/MIF"/>
    <property type="match status" value="1"/>
</dbReference>
<proteinExistence type="predicted"/>
<reference evidence="1" key="1">
    <citation type="submission" date="2020-10" db="EMBL/GenBank/DDBJ databases">
        <authorList>
            <person name="Gilroy R."/>
        </authorList>
    </citation>
    <scope>NUCLEOTIDE SEQUENCE</scope>
    <source>
        <strain evidence="1">CHK189-12415</strain>
    </source>
</reference>
<protein>
    <submittedName>
        <fullName evidence="1">Uncharacterized protein</fullName>
    </submittedName>
</protein>
<dbReference type="Gene3D" id="3.30.429.10">
    <property type="entry name" value="Macrophage Migration Inhibitory Factor"/>
    <property type="match status" value="1"/>
</dbReference>
<gene>
    <name evidence="1" type="ORF">IAB37_08935</name>
</gene>
<dbReference type="Proteomes" id="UP000824241">
    <property type="component" value="Unassembled WGS sequence"/>
</dbReference>
<dbReference type="EMBL" id="DVHA01000290">
    <property type="protein sequence ID" value="HIR61683.1"/>
    <property type="molecule type" value="Genomic_DNA"/>
</dbReference>